<reference evidence="9 10" key="1">
    <citation type="submission" date="2020-08" db="EMBL/GenBank/DDBJ databases">
        <title>Sequencing the genomes of 1000 actinobacteria strains.</title>
        <authorList>
            <person name="Klenk H.-P."/>
        </authorList>
    </citation>
    <scope>NUCLEOTIDE SEQUENCE [LARGE SCALE GENOMIC DNA]</scope>
    <source>
        <strain evidence="9 10">DSM 44230</strain>
    </source>
</reference>
<proteinExistence type="predicted"/>
<dbReference type="Proteomes" id="UP000533598">
    <property type="component" value="Unassembled WGS sequence"/>
</dbReference>
<dbReference type="PROSITE" id="PS50011">
    <property type="entry name" value="PROTEIN_KINASE_DOM"/>
    <property type="match status" value="1"/>
</dbReference>
<keyword evidence="4" id="KW-0547">Nucleotide-binding</keyword>
<dbReference type="AlphaFoldDB" id="A0A7W7CGH5"/>
<dbReference type="EC" id="2.7.11.1" evidence="1"/>
<keyword evidence="10" id="KW-1185">Reference proteome</keyword>
<organism evidence="9 10">
    <name type="scientific">Crossiella cryophila</name>
    <dbReference type="NCBI Taxonomy" id="43355"/>
    <lineage>
        <taxon>Bacteria</taxon>
        <taxon>Bacillati</taxon>
        <taxon>Actinomycetota</taxon>
        <taxon>Actinomycetes</taxon>
        <taxon>Pseudonocardiales</taxon>
        <taxon>Pseudonocardiaceae</taxon>
        <taxon>Crossiella</taxon>
    </lineage>
</organism>
<keyword evidence="7" id="KW-0472">Membrane</keyword>
<dbReference type="CDD" id="cd14014">
    <property type="entry name" value="STKc_PknB_like"/>
    <property type="match status" value="1"/>
</dbReference>
<dbReference type="PANTHER" id="PTHR43289:SF6">
    <property type="entry name" value="SERINE_THREONINE-PROTEIN KINASE NEKL-3"/>
    <property type="match status" value="1"/>
</dbReference>
<dbReference type="EMBL" id="JACHMH010000001">
    <property type="protein sequence ID" value="MBB4680507.1"/>
    <property type="molecule type" value="Genomic_DNA"/>
</dbReference>
<evidence type="ECO:0000256" key="4">
    <source>
        <dbReference type="ARBA" id="ARBA00022741"/>
    </source>
</evidence>
<name>A0A7W7CGH5_9PSEU</name>
<comment type="caution">
    <text evidence="9">The sequence shown here is derived from an EMBL/GenBank/DDBJ whole genome shotgun (WGS) entry which is preliminary data.</text>
</comment>
<dbReference type="SUPFAM" id="SSF56112">
    <property type="entry name" value="Protein kinase-like (PK-like)"/>
    <property type="match status" value="1"/>
</dbReference>
<evidence type="ECO:0000256" key="5">
    <source>
        <dbReference type="ARBA" id="ARBA00022777"/>
    </source>
</evidence>
<dbReference type="Gene3D" id="1.10.510.10">
    <property type="entry name" value="Transferase(Phosphotransferase) domain 1"/>
    <property type="match status" value="1"/>
</dbReference>
<evidence type="ECO:0000256" key="1">
    <source>
        <dbReference type="ARBA" id="ARBA00012513"/>
    </source>
</evidence>
<dbReference type="GO" id="GO:0005524">
    <property type="term" value="F:ATP binding"/>
    <property type="evidence" value="ECO:0007669"/>
    <property type="project" value="UniProtKB-KW"/>
</dbReference>
<dbReference type="InterPro" id="IPR000719">
    <property type="entry name" value="Prot_kinase_dom"/>
</dbReference>
<dbReference type="InterPro" id="IPR008271">
    <property type="entry name" value="Ser/Thr_kinase_AS"/>
</dbReference>
<dbReference type="InterPro" id="IPR011009">
    <property type="entry name" value="Kinase-like_dom_sf"/>
</dbReference>
<keyword evidence="6" id="KW-0067">ATP-binding</keyword>
<evidence type="ECO:0000256" key="7">
    <source>
        <dbReference type="SAM" id="Phobius"/>
    </source>
</evidence>
<keyword evidence="5" id="KW-0418">Kinase</keyword>
<feature type="domain" description="Protein kinase" evidence="8">
    <location>
        <begin position="1"/>
        <end position="239"/>
    </location>
</feature>
<evidence type="ECO:0000256" key="3">
    <source>
        <dbReference type="ARBA" id="ARBA00022679"/>
    </source>
</evidence>
<evidence type="ECO:0000313" key="9">
    <source>
        <dbReference type="EMBL" id="MBB4680507.1"/>
    </source>
</evidence>
<keyword evidence="7" id="KW-0812">Transmembrane</keyword>
<evidence type="ECO:0000313" key="10">
    <source>
        <dbReference type="Proteomes" id="UP000533598"/>
    </source>
</evidence>
<feature type="transmembrane region" description="Helical" evidence="7">
    <location>
        <begin position="263"/>
        <end position="284"/>
    </location>
</feature>
<keyword evidence="3" id="KW-0808">Transferase</keyword>
<dbReference type="PROSITE" id="PS00108">
    <property type="entry name" value="PROTEIN_KINASE_ST"/>
    <property type="match status" value="1"/>
</dbReference>
<accession>A0A7W7CGH5</accession>
<dbReference type="GO" id="GO:0004674">
    <property type="term" value="F:protein serine/threonine kinase activity"/>
    <property type="evidence" value="ECO:0007669"/>
    <property type="project" value="UniProtKB-KW"/>
</dbReference>
<gene>
    <name evidence="9" type="ORF">HNR67_006625</name>
</gene>
<protein>
    <recommendedName>
        <fullName evidence="1">non-specific serine/threonine protein kinase</fullName>
        <ecNumber evidence="1">2.7.11.1</ecNumber>
    </recommendedName>
</protein>
<keyword evidence="2" id="KW-0723">Serine/threonine-protein kinase</keyword>
<dbReference type="Pfam" id="PF00069">
    <property type="entry name" value="Pkinase"/>
    <property type="match status" value="1"/>
</dbReference>
<dbReference type="SMART" id="SM00220">
    <property type="entry name" value="S_TKc"/>
    <property type="match status" value="1"/>
</dbReference>
<evidence type="ECO:0000256" key="6">
    <source>
        <dbReference type="ARBA" id="ARBA00022840"/>
    </source>
</evidence>
<dbReference type="PANTHER" id="PTHR43289">
    <property type="entry name" value="MITOGEN-ACTIVATED PROTEIN KINASE KINASE KINASE 20-RELATED"/>
    <property type="match status" value="1"/>
</dbReference>
<sequence>MGVVWRATDLELDRTVALKRSHATDGAHGGGQTRREARLGAGLNHPNVITVFDVLLDGEDRWLVMEYLDARNLDELIEADGPLPPEQVARIGLQLAAALTAMHEAGLVHRDVKPGNVLVTERGVAKLTDLGIARWTEETRTGSGGLDGTPGFLAPEVARGEAGDTAADVFSLGATLFAAVEGMSPWGRNTVSPYGQVHRAAGYQIEPQRQAGSLGPVLEALLRKRPGDRPSAAEAEAMLSQVANGSEATIRIPPSARRRRRGLVLGAVAAVLVLVAATLVWQAMPDTPDSITGDQRTADPCKLTDPAALSRFGQATLDPDYGNFNRCDVLVQLSEQEGDEADVRLELETRGDHAPTTITATAIGPIERAPEQDGQCRRTIRLNDGNRVLISAKHVDGKPAQLCAMADAVTSGAVLVLGGGKIPRREADPAPEALIRLEACALVTEAEATAAVGGPSTADPGFGNWECDWERVRRKLTVIFDRNQPAGLDGTKLTLSGHTAYVDADGFGKGTCDVSIVHRPYLDLNAKQMVELVRVVIRDDLPGEQLCEATTTVARQVAARLSP</sequence>
<keyword evidence="7" id="KW-1133">Transmembrane helix</keyword>
<evidence type="ECO:0000259" key="8">
    <source>
        <dbReference type="PROSITE" id="PS50011"/>
    </source>
</evidence>
<evidence type="ECO:0000256" key="2">
    <source>
        <dbReference type="ARBA" id="ARBA00022527"/>
    </source>
</evidence>